<gene>
    <name evidence="3" type="ORF">TrLO_g4556</name>
</gene>
<keyword evidence="2" id="KW-0732">Signal</keyword>
<feature type="region of interest" description="Disordered" evidence="1">
    <location>
        <begin position="31"/>
        <end position="52"/>
    </location>
</feature>
<sequence>MTPSILRLTCLLVLTALTNAFTYHIPNRHPFSHPRHSSLRRPTSSLRATEEISPEDLTSIKKATLVTLAKALKLPSSGTKLDLFNRVSEFVRNSPNSFDVDSLLSSISGSSTETNGDDPNLEAKVAIEMPPASIPSPSTKFDFSTFQTNSLRSYDTPLKSSKSSSELETKLTDLLTSILEDHFIKQSPTFDSTQIPLQTLQSIKDLSSSPSFSQILDRVFSSLYIQSVAADGINGDDFTKGGGNYSKLSAVDGYINGIIKGETDKRIRDKVSKLLTSENVGTEINLLLDSNDAKSVVEFLKLKENQVSSDILKNVRERIEAEMYVRNSESGWCLRLLYDLQVLDEGLEGIVESQCGTVEKLDDFHQFINLAGDRVTNRVKQAVQKVKDDRNKNFT</sequence>
<accession>A0A9W6Z706</accession>
<evidence type="ECO:0000313" key="3">
    <source>
        <dbReference type="EMBL" id="GMH48509.1"/>
    </source>
</evidence>
<evidence type="ECO:0000256" key="1">
    <source>
        <dbReference type="SAM" id="MobiDB-lite"/>
    </source>
</evidence>
<dbReference type="EMBL" id="BRXW01000367">
    <property type="protein sequence ID" value="GMH48509.1"/>
    <property type="molecule type" value="Genomic_DNA"/>
</dbReference>
<evidence type="ECO:0000256" key="2">
    <source>
        <dbReference type="SAM" id="SignalP"/>
    </source>
</evidence>
<name>A0A9W6Z706_9STRA</name>
<feature type="chain" id="PRO_5040763324" description="SAP domain-containing protein" evidence="2">
    <location>
        <begin position="21"/>
        <end position="395"/>
    </location>
</feature>
<dbReference type="Proteomes" id="UP001165122">
    <property type="component" value="Unassembled WGS sequence"/>
</dbReference>
<dbReference type="AlphaFoldDB" id="A0A9W6Z706"/>
<evidence type="ECO:0000313" key="4">
    <source>
        <dbReference type="Proteomes" id="UP001165122"/>
    </source>
</evidence>
<organism evidence="3 4">
    <name type="scientific">Triparma laevis f. longispina</name>
    <dbReference type="NCBI Taxonomy" id="1714387"/>
    <lineage>
        <taxon>Eukaryota</taxon>
        <taxon>Sar</taxon>
        <taxon>Stramenopiles</taxon>
        <taxon>Ochrophyta</taxon>
        <taxon>Bolidophyceae</taxon>
        <taxon>Parmales</taxon>
        <taxon>Triparmaceae</taxon>
        <taxon>Triparma</taxon>
    </lineage>
</organism>
<reference evidence="4" key="1">
    <citation type="journal article" date="2023" name="Commun. Biol.">
        <title>Genome analysis of Parmales, the sister group of diatoms, reveals the evolutionary specialization of diatoms from phago-mixotrophs to photoautotrophs.</title>
        <authorList>
            <person name="Ban H."/>
            <person name="Sato S."/>
            <person name="Yoshikawa S."/>
            <person name="Yamada K."/>
            <person name="Nakamura Y."/>
            <person name="Ichinomiya M."/>
            <person name="Sato N."/>
            <person name="Blanc-Mathieu R."/>
            <person name="Endo H."/>
            <person name="Kuwata A."/>
            <person name="Ogata H."/>
        </authorList>
    </citation>
    <scope>NUCLEOTIDE SEQUENCE [LARGE SCALE GENOMIC DNA]</scope>
    <source>
        <strain evidence="4">NIES 3700</strain>
    </source>
</reference>
<protein>
    <recommendedName>
        <fullName evidence="5">SAP domain-containing protein</fullName>
    </recommendedName>
</protein>
<feature type="signal peptide" evidence="2">
    <location>
        <begin position="1"/>
        <end position="20"/>
    </location>
</feature>
<comment type="caution">
    <text evidence="3">The sequence shown here is derived from an EMBL/GenBank/DDBJ whole genome shotgun (WGS) entry which is preliminary data.</text>
</comment>
<keyword evidence="4" id="KW-1185">Reference proteome</keyword>
<proteinExistence type="predicted"/>
<evidence type="ECO:0008006" key="5">
    <source>
        <dbReference type="Google" id="ProtNLM"/>
    </source>
</evidence>